<dbReference type="InterPro" id="IPR011006">
    <property type="entry name" value="CheY-like_superfamily"/>
</dbReference>
<reference evidence="6" key="1">
    <citation type="submission" date="2019-10" db="EMBL/GenBank/DDBJ databases">
        <title>Description of Paenibacillus glebae sp. nov.</title>
        <authorList>
            <person name="Carlier A."/>
            <person name="Qi S."/>
        </authorList>
    </citation>
    <scope>NUCLEOTIDE SEQUENCE</scope>
    <source>
        <strain evidence="6">LMG 31456</strain>
    </source>
</reference>
<dbReference type="SUPFAM" id="SSF52172">
    <property type="entry name" value="CheY-like"/>
    <property type="match status" value="2"/>
</dbReference>
<dbReference type="NCBIfam" id="TIGR00254">
    <property type="entry name" value="GGDEF"/>
    <property type="match status" value="1"/>
</dbReference>
<dbReference type="Pfam" id="PF00072">
    <property type="entry name" value="Response_reg"/>
    <property type="match status" value="2"/>
</dbReference>
<feature type="domain" description="HPt" evidence="5">
    <location>
        <begin position="1"/>
        <end position="102"/>
    </location>
</feature>
<dbReference type="SMART" id="SM00448">
    <property type="entry name" value="REC"/>
    <property type="match status" value="2"/>
</dbReference>
<dbReference type="GO" id="GO:0052621">
    <property type="term" value="F:diguanylate cyclase activity"/>
    <property type="evidence" value="ECO:0007669"/>
    <property type="project" value="TreeGrafter"/>
</dbReference>
<dbReference type="Gene3D" id="3.30.70.270">
    <property type="match status" value="1"/>
</dbReference>
<feature type="domain" description="Response regulatory" evidence="3">
    <location>
        <begin position="442"/>
        <end position="559"/>
    </location>
</feature>
<dbReference type="GO" id="GO:1902201">
    <property type="term" value="P:negative regulation of bacterial-type flagellum-dependent cell motility"/>
    <property type="evidence" value="ECO:0007669"/>
    <property type="project" value="TreeGrafter"/>
</dbReference>
<evidence type="ECO:0000256" key="2">
    <source>
        <dbReference type="PROSITE-ProRule" id="PRU00169"/>
    </source>
</evidence>
<dbReference type="InterPro" id="IPR050469">
    <property type="entry name" value="Diguanylate_Cyclase"/>
</dbReference>
<dbReference type="Proteomes" id="UP000641588">
    <property type="component" value="Unassembled WGS sequence"/>
</dbReference>
<dbReference type="SUPFAM" id="SSF47226">
    <property type="entry name" value="Histidine-containing phosphotransfer domain, HPT domain"/>
    <property type="match status" value="1"/>
</dbReference>
<proteinExistence type="predicted"/>
<accession>A0A972JZH0</accession>
<evidence type="ECO:0000259" key="5">
    <source>
        <dbReference type="PROSITE" id="PS50894"/>
    </source>
</evidence>
<dbReference type="PROSITE" id="PS50110">
    <property type="entry name" value="RESPONSE_REGULATORY"/>
    <property type="match status" value="2"/>
</dbReference>
<dbReference type="CDD" id="cd17574">
    <property type="entry name" value="REC_OmpR"/>
    <property type="match status" value="1"/>
</dbReference>
<dbReference type="CDD" id="cd00088">
    <property type="entry name" value="HPT"/>
    <property type="match status" value="1"/>
</dbReference>
<gene>
    <name evidence="6" type="ORF">GC093_01110</name>
</gene>
<dbReference type="AlphaFoldDB" id="A0A972JZH0"/>
<evidence type="ECO:0000313" key="7">
    <source>
        <dbReference type="Proteomes" id="UP000641588"/>
    </source>
</evidence>
<dbReference type="GO" id="GO:0005886">
    <property type="term" value="C:plasma membrane"/>
    <property type="evidence" value="ECO:0007669"/>
    <property type="project" value="TreeGrafter"/>
</dbReference>
<dbReference type="CDD" id="cd01949">
    <property type="entry name" value="GGDEF"/>
    <property type="match status" value="1"/>
</dbReference>
<dbReference type="GO" id="GO:0043709">
    <property type="term" value="P:cell adhesion involved in single-species biofilm formation"/>
    <property type="evidence" value="ECO:0007669"/>
    <property type="project" value="TreeGrafter"/>
</dbReference>
<dbReference type="InterPro" id="IPR001789">
    <property type="entry name" value="Sig_transdc_resp-reg_receiver"/>
</dbReference>
<dbReference type="InterPro" id="IPR029787">
    <property type="entry name" value="Nucleotide_cyclase"/>
</dbReference>
<feature type="domain" description="Response regulatory" evidence="3">
    <location>
        <begin position="134"/>
        <end position="250"/>
    </location>
</feature>
<dbReference type="PANTHER" id="PTHR45138">
    <property type="entry name" value="REGULATORY COMPONENTS OF SENSORY TRANSDUCTION SYSTEM"/>
    <property type="match status" value="1"/>
</dbReference>
<dbReference type="EMBL" id="WHOD01000004">
    <property type="protein sequence ID" value="NOU91838.1"/>
    <property type="molecule type" value="Genomic_DNA"/>
</dbReference>
<keyword evidence="7" id="KW-1185">Reference proteome</keyword>
<protein>
    <submittedName>
        <fullName evidence="6">Diguanylate cyclase</fullName>
    </submittedName>
</protein>
<dbReference type="PROSITE" id="PS50887">
    <property type="entry name" value="GGDEF"/>
    <property type="match status" value="1"/>
</dbReference>
<dbReference type="PROSITE" id="PS50894">
    <property type="entry name" value="HPT"/>
    <property type="match status" value="1"/>
</dbReference>
<feature type="domain" description="GGDEF" evidence="4">
    <location>
        <begin position="290"/>
        <end position="423"/>
    </location>
</feature>
<organism evidence="6 7">
    <name type="scientific">Paenibacillus foliorum</name>
    <dbReference type="NCBI Taxonomy" id="2654974"/>
    <lineage>
        <taxon>Bacteria</taxon>
        <taxon>Bacillati</taxon>
        <taxon>Bacillota</taxon>
        <taxon>Bacilli</taxon>
        <taxon>Bacillales</taxon>
        <taxon>Paenibacillaceae</taxon>
        <taxon>Paenibacillus</taxon>
    </lineage>
</organism>
<dbReference type="FunFam" id="3.30.70.270:FF:000001">
    <property type="entry name" value="Diguanylate cyclase domain protein"/>
    <property type="match status" value="1"/>
</dbReference>
<dbReference type="SMART" id="SM00267">
    <property type="entry name" value="GGDEF"/>
    <property type="match status" value="1"/>
</dbReference>
<dbReference type="Pfam" id="PF00990">
    <property type="entry name" value="GGDEF"/>
    <property type="match status" value="1"/>
</dbReference>
<dbReference type="InterPro" id="IPR036641">
    <property type="entry name" value="HPT_dom_sf"/>
</dbReference>
<dbReference type="InterPro" id="IPR008207">
    <property type="entry name" value="Sig_transdc_His_kin_Hpt_dom"/>
</dbReference>
<evidence type="ECO:0000259" key="4">
    <source>
        <dbReference type="PROSITE" id="PS50887"/>
    </source>
</evidence>
<dbReference type="PANTHER" id="PTHR45138:SF9">
    <property type="entry name" value="DIGUANYLATE CYCLASE DGCM-RELATED"/>
    <property type="match status" value="1"/>
</dbReference>
<keyword evidence="2" id="KW-0597">Phosphoprotein</keyword>
<evidence type="ECO:0000313" key="6">
    <source>
        <dbReference type="EMBL" id="NOU91838.1"/>
    </source>
</evidence>
<dbReference type="InterPro" id="IPR043128">
    <property type="entry name" value="Rev_trsase/Diguanyl_cyclase"/>
</dbReference>
<dbReference type="Gene3D" id="1.20.120.160">
    <property type="entry name" value="HPT domain"/>
    <property type="match status" value="1"/>
</dbReference>
<dbReference type="CDD" id="cd00156">
    <property type="entry name" value="REC"/>
    <property type="match status" value="1"/>
</dbReference>
<dbReference type="SUPFAM" id="SSF55073">
    <property type="entry name" value="Nucleotide cyclase"/>
    <property type="match status" value="1"/>
</dbReference>
<feature type="modified residue" description="4-aspartylphosphate" evidence="2">
    <location>
        <position position="183"/>
    </location>
</feature>
<feature type="modified residue" description="Phosphohistidine" evidence="1">
    <location>
        <position position="43"/>
    </location>
</feature>
<sequence length="562" mass="64034">MKEGRKRYVVELRKQLDRLRELFASKNENITFDVALQIYRLVHTLKGSAPMFGFVRIGDIAEKLVQQWEWAQCQESISSTNTSVIAGFQTTVSEGTVWLQQLAMELDVYSQELDLDDKQDQKLLQGAALAPGCRLLVIDDDEVLRSYLVRRLTLEGYIVDDAHDVAGAQKLLREFTYDLITIDLMMHPQSGYELFEFVKEDPTLKWIPLVVLSGRSDIHDKVRCFYLGADDYVTKPFQYEELSARIYGLLKRTKNFEQMAFRDPLTGAYNRRYFDHQILAELQRIQRYPSPISLAFIDIDRFKSINDTHGHHIGDIVLQGLAHLLQNHLRETDLLARFGGEEFVIVLPGVLGADAKKVMETMLQHTHAGPVAQYDGQAFHITFSAGVCEWSDGISVAEWIRRADDAMYSAKQCGRDRVLLYADDMSAALSEVSAATETRKKTVLIADDDRILRSILVSKLQHLPVQFIEAVDGEEAYSIIKGQHVDLCILDGVMPRLDGFGMLEKLKREEAMPDELHILMLSGRSRDEDMSRGQQLGVNAYMNKPFSMVELEFKVKQMLELA</sequence>
<dbReference type="Pfam" id="PF01627">
    <property type="entry name" value="Hpt"/>
    <property type="match status" value="1"/>
</dbReference>
<name>A0A972JZH0_9BACL</name>
<evidence type="ECO:0000256" key="1">
    <source>
        <dbReference type="PROSITE-ProRule" id="PRU00110"/>
    </source>
</evidence>
<comment type="caution">
    <text evidence="6">The sequence shown here is derived from an EMBL/GenBank/DDBJ whole genome shotgun (WGS) entry which is preliminary data.</text>
</comment>
<evidence type="ECO:0000259" key="3">
    <source>
        <dbReference type="PROSITE" id="PS50110"/>
    </source>
</evidence>
<feature type="modified residue" description="4-aspartylphosphate" evidence="2">
    <location>
        <position position="491"/>
    </location>
</feature>
<dbReference type="Gene3D" id="3.40.50.2300">
    <property type="match status" value="2"/>
</dbReference>
<dbReference type="GO" id="GO:0000160">
    <property type="term" value="P:phosphorelay signal transduction system"/>
    <property type="evidence" value="ECO:0007669"/>
    <property type="project" value="InterPro"/>
</dbReference>
<dbReference type="InterPro" id="IPR000160">
    <property type="entry name" value="GGDEF_dom"/>
</dbReference>